<keyword evidence="1" id="KW-1133">Transmembrane helix</keyword>
<dbReference type="Proteomes" id="UP000828390">
    <property type="component" value="Unassembled WGS sequence"/>
</dbReference>
<sequence length="393" mass="45049">MFKVILKQRRLVITSGAFFVLIIRFYLTRQPYVSLKAPTSNKEDMSVTYTDKVLYNHIKDIKAVEEVTEHVLSSASSGESFTGEPIRKFNPQDILFRKKHYPPTSKEYIPNATCTRWAVLTTIFSPPSEAVRRFLYMKNWCVVIIGDKNKHAMYSLKSSLKNRHIVFLSDSDQENIKLKFVDNLPWRNFGRKNVGYLYAIAHGAEYIWDFDDDNMLKFWIDGASPSDSLWIDNYLDLKQMYMKGMPVSIVTSGVNLEFNNAQFFNPYPMLGAPYSNCWPRGYPLTLIHKSSNQGVFKLTKFTENIENILNNIGVLQSLADHEPDVDALYRLIQGTPFKFKRPAKGSGSQPTILLSKGVYTPFNAQATLHFIKAFLALYLPVTVSGRVSDIWRS</sequence>
<dbReference type="AlphaFoldDB" id="A0A9D4GUT7"/>
<dbReference type="PANTHER" id="PTHR31362:SF0">
    <property type="entry name" value="EXOSTOSIN DOMAIN-CONTAINING PROTEIN-RELATED"/>
    <property type="match status" value="1"/>
</dbReference>
<dbReference type="PANTHER" id="PTHR31362">
    <property type="entry name" value="GLYCOSYLTRANSFERASE STELLO1-RELATED"/>
    <property type="match status" value="1"/>
</dbReference>
<reference evidence="2" key="2">
    <citation type="submission" date="2020-11" db="EMBL/GenBank/DDBJ databases">
        <authorList>
            <person name="McCartney M.A."/>
            <person name="Auch B."/>
            <person name="Kono T."/>
            <person name="Mallez S."/>
            <person name="Becker A."/>
            <person name="Gohl D.M."/>
            <person name="Silverstein K.A.T."/>
            <person name="Koren S."/>
            <person name="Bechman K.B."/>
            <person name="Herman A."/>
            <person name="Abrahante J.E."/>
            <person name="Garbe J."/>
        </authorList>
    </citation>
    <scope>NUCLEOTIDE SEQUENCE</scope>
    <source>
        <strain evidence="2">Duluth1</strain>
        <tissue evidence="2">Whole animal</tissue>
    </source>
</reference>
<proteinExistence type="predicted"/>
<evidence type="ECO:0000313" key="3">
    <source>
        <dbReference type="Proteomes" id="UP000828390"/>
    </source>
</evidence>
<evidence type="ECO:0000256" key="1">
    <source>
        <dbReference type="SAM" id="Phobius"/>
    </source>
</evidence>
<gene>
    <name evidence="2" type="ORF">DPMN_123629</name>
</gene>
<keyword evidence="1" id="KW-0472">Membrane</keyword>
<name>A0A9D4GUT7_DREPO</name>
<organism evidence="2 3">
    <name type="scientific">Dreissena polymorpha</name>
    <name type="common">Zebra mussel</name>
    <name type="synonym">Mytilus polymorpha</name>
    <dbReference type="NCBI Taxonomy" id="45954"/>
    <lineage>
        <taxon>Eukaryota</taxon>
        <taxon>Metazoa</taxon>
        <taxon>Spiralia</taxon>
        <taxon>Lophotrochozoa</taxon>
        <taxon>Mollusca</taxon>
        <taxon>Bivalvia</taxon>
        <taxon>Autobranchia</taxon>
        <taxon>Heteroconchia</taxon>
        <taxon>Euheterodonta</taxon>
        <taxon>Imparidentia</taxon>
        <taxon>Neoheterodontei</taxon>
        <taxon>Myida</taxon>
        <taxon>Dreissenoidea</taxon>
        <taxon>Dreissenidae</taxon>
        <taxon>Dreissena</taxon>
    </lineage>
</organism>
<protein>
    <submittedName>
        <fullName evidence="2">Uncharacterized protein</fullName>
    </submittedName>
</protein>
<keyword evidence="1" id="KW-0812">Transmembrane</keyword>
<reference evidence="2" key="1">
    <citation type="journal article" date="2019" name="bioRxiv">
        <title>The Genome of the Zebra Mussel, Dreissena polymorpha: A Resource for Invasive Species Research.</title>
        <authorList>
            <person name="McCartney M.A."/>
            <person name="Auch B."/>
            <person name="Kono T."/>
            <person name="Mallez S."/>
            <person name="Zhang Y."/>
            <person name="Obille A."/>
            <person name="Becker A."/>
            <person name="Abrahante J.E."/>
            <person name="Garbe J."/>
            <person name="Badalamenti J.P."/>
            <person name="Herman A."/>
            <person name="Mangelson H."/>
            <person name="Liachko I."/>
            <person name="Sullivan S."/>
            <person name="Sone E.D."/>
            <person name="Koren S."/>
            <person name="Silverstein K.A.T."/>
            <person name="Beckman K.B."/>
            <person name="Gohl D.M."/>
        </authorList>
    </citation>
    <scope>NUCLEOTIDE SEQUENCE</scope>
    <source>
        <strain evidence="2">Duluth1</strain>
        <tissue evidence="2">Whole animal</tissue>
    </source>
</reference>
<dbReference type="InterPro" id="IPR005049">
    <property type="entry name" value="STL-like"/>
</dbReference>
<accession>A0A9D4GUT7</accession>
<comment type="caution">
    <text evidence="2">The sequence shown here is derived from an EMBL/GenBank/DDBJ whole genome shotgun (WGS) entry which is preliminary data.</text>
</comment>
<keyword evidence="3" id="KW-1185">Reference proteome</keyword>
<dbReference type="EMBL" id="JAIWYP010000005">
    <property type="protein sequence ID" value="KAH3821861.1"/>
    <property type="molecule type" value="Genomic_DNA"/>
</dbReference>
<feature type="transmembrane region" description="Helical" evidence="1">
    <location>
        <begin position="12"/>
        <end position="27"/>
    </location>
</feature>
<evidence type="ECO:0000313" key="2">
    <source>
        <dbReference type="EMBL" id="KAH3821861.1"/>
    </source>
</evidence>